<sequence>MRGDILGMQEAETQLESQTDGHVGPTFIHFPLASITVKMWMVYAVKSGDGTHPIINGTWEMRHVARDAHSSCLWSLAFVNEFLYGLSGPPSRSEDPHDPLPLFHGFSDDSKSHASFSRHLNPASISFSRSDLMTS</sequence>
<evidence type="ECO:0000313" key="2">
    <source>
        <dbReference type="Proteomes" id="UP000092993"/>
    </source>
</evidence>
<protein>
    <submittedName>
        <fullName evidence="1">Uncharacterized protein</fullName>
    </submittedName>
</protein>
<name>A0A1C7LRP9_GRIFR</name>
<dbReference type="AlphaFoldDB" id="A0A1C7LRP9"/>
<comment type="caution">
    <text evidence="1">The sequence shown here is derived from an EMBL/GenBank/DDBJ whole genome shotgun (WGS) entry which is preliminary data.</text>
</comment>
<accession>A0A1C7LRP9</accession>
<dbReference type="EMBL" id="LUGG01000024">
    <property type="protein sequence ID" value="OBZ67340.1"/>
    <property type="molecule type" value="Genomic_DNA"/>
</dbReference>
<dbReference type="Proteomes" id="UP000092993">
    <property type="component" value="Unassembled WGS sequence"/>
</dbReference>
<evidence type="ECO:0000313" key="1">
    <source>
        <dbReference type="EMBL" id="OBZ67340.1"/>
    </source>
</evidence>
<gene>
    <name evidence="1" type="ORF">A0H81_12635</name>
</gene>
<keyword evidence="2" id="KW-1185">Reference proteome</keyword>
<proteinExistence type="predicted"/>
<reference evidence="1 2" key="1">
    <citation type="submission" date="2016-03" db="EMBL/GenBank/DDBJ databases">
        <title>Whole genome sequencing of Grifola frondosa 9006-11.</title>
        <authorList>
            <person name="Min B."/>
            <person name="Park H."/>
            <person name="Kim J.-G."/>
            <person name="Cho H."/>
            <person name="Oh Y.-L."/>
            <person name="Kong W.-S."/>
            <person name="Choi I.-G."/>
        </authorList>
    </citation>
    <scope>NUCLEOTIDE SEQUENCE [LARGE SCALE GENOMIC DNA]</scope>
    <source>
        <strain evidence="1 2">9006-11</strain>
    </source>
</reference>
<organism evidence="1 2">
    <name type="scientific">Grifola frondosa</name>
    <name type="common">Maitake</name>
    <name type="synonym">Polyporus frondosus</name>
    <dbReference type="NCBI Taxonomy" id="5627"/>
    <lineage>
        <taxon>Eukaryota</taxon>
        <taxon>Fungi</taxon>
        <taxon>Dikarya</taxon>
        <taxon>Basidiomycota</taxon>
        <taxon>Agaricomycotina</taxon>
        <taxon>Agaricomycetes</taxon>
        <taxon>Polyporales</taxon>
        <taxon>Grifolaceae</taxon>
        <taxon>Grifola</taxon>
    </lineage>
</organism>